<reference evidence="2" key="1">
    <citation type="submission" date="2023-07" db="EMBL/GenBank/DDBJ databases">
        <title>Between Cages and Wild: Unraveling the Impact of Captivity on Animal Microbiomes and Antimicrobial Resistance.</title>
        <authorList>
            <person name="Schmartz G.P."/>
            <person name="Rehner J."/>
            <person name="Schuff M.J."/>
            <person name="Becker S.L."/>
            <person name="Kravczyk M."/>
            <person name="Gurevich A."/>
            <person name="Francke R."/>
            <person name="Mueller R."/>
            <person name="Keller V."/>
            <person name="Keller A."/>
        </authorList>
    </citation>
    <scope>NUCLEOTIDE SEQUENCE</scope>
    <source>
        <strain evidence="2">S12M_St_49</strain>
    </source>
</reference>
<dbReference type="EMBL" id="JAUMVS010000163">
    <property type="protein sequence ID" value="MDO4842416.1"/>
    <property type="molecule type" value="Genomic_DNA"/>
</dbReference>
<comment type="caution">
    <text evidence="2">The sequence shown here is derived from an EMBL/GenBank/DDBJ whole genome shotgun (WGS) entry which is preliminary data.</text>
</comment>
<evidence type="ECO:0000313" key="2">
    <source>
        <dbReference type="EMBL" id="MDO4842416.1"/>
    </source>
</evidence>
<name>A0AA43RKB9_9ACTN</name>
<keyword evidence="3" id="KW-1185">Reference proteome</keyword>
<gene>
    <name evidence="2" type="ORF">Q3982_07065</name>
</gene>
<feature type="compositionally biased region" description="Acidic residues" evidence="1">
    <location>
        <begin position="72"/>
        <end position="87"/>
    </location>
</feature>
<organism evidence="2 3">
    <name type="scientific">Phoenicibacter congonensis</name>
    <dbReference type="NCBI Taxonomy" id="1944646"/>
    <lineage>
        <taxon>Bacteria</taxon>
        <taxon>Bacillati</taxon>
        <taxon>Actinomycetota</taxon>
        <taxon>Coriobacteriia</taxon>
        <taxon>Eggerthellales</taxon>
        <taxon>Eggerthellaceae</taxon>
        <taxon>Phoenicibacter</taxon>
    </lineage>
</organism>
<evidence type="ECO:0000313" key="3">
    <source>
        <dbReference type="Proteomes" id="UP001168575"/>
    </source>
</evidence>
<sequence length="87" mass="9685">MSGIFGNMFDFNRDGKLNAAEKAADVAALQEVLRQNEELTQAQEAEDSGEIYEYYKDSDDQSSFAASLDGLNVDEDNFDDDGLDEYV</sequence>
<accession>A0AA43RKB9</accession>
<feature type="non-terminal residue" evidence="2">
    <location>
        <position position="87"/>
    </location>
</feature>
<dbReference type="Proteomes" id="UP001168575">
    <property type="component" value="Unassembled WGS sequence"/>
</dbReference>
<protein>
    <submittedName>
        <fullName evidence="2">Uncharacterized protein</fullName>
    </submittedName>
</protein>
<feature type="region of interest" description="Disordered" evidence="1">
    <location>
        <begin position="66"/>
        <end position="87"/>
    </location>
</feature>
<evidence type="ECO:0000256" key="1">
    <source>
        <dbReference type="SAM" id="MobiDB-lite"/>
    </source>
</evidence>
<dbReference type="AlphaFoldDB" id="A0AA43RKB9"/>
<proteinExistence type="predicted"/>